<dbReference type="InterPro" id="IPR041469">
    <property type="entry name" value="Subtilisin-like_FN3"/>
</dbReference>
<keyword evidence="6 9" id="KW-0378">Hydrolase</keyword>
<evidence type="ECO:0000259" key="12">
    <source>
        <dbReference type="Pfam" id="PF05922"/>
    </source>
</evidence>
<dbReference type="PRINTS" id="PR00723">
    <property type="entry name" value="SUBTILISIN"/>
</dbReference>
<evidence type="ECO:0000256" key="7">
    <source>
        <dbReference type="ARBA" id="ARBA00022825"/>
    </source>
</evidence>
<evidence type="ECO:0000259" key="11">
    <source>
        <dbReference type="Pfam" id="PF00082"/>
    </source>
</evidence>
<dbReference type="Pfam" id="PF17766">
    <property type="entry name" value="fn3_6"/>
    <property type="match status" value="1"/>
</dbReference>
<dbReference type="InterPro" id="IPR022398">
    <property type="entry name" value="Peptidase_S8_His-AS"/>
</dbReference>
<comment type="similarity">
    <text evidence="2 9">Belongs to the peptidase S8 family.</text>
</comment>
<dbReference type="GO" id="GO:0004252">
    <property type="term" value="F:serine-type endopeptidase activity"/>
    <property type="evidence" value="ECO:0007669"/>
    <property type="project" value="UniProtKB-UniRule"/>
</dbReference>
<dbReference type="PANTHER" id="PTHR10795">
    <property type="entry name" value="PROPROTEIN CONVERTASE SUBTILISIN/KEXIN"/>
    <property type="match status" value="1"/>
</dbReference>
<dbReference type="InterPro" id="IPR010259">
    <property type="entry name" value="S8pro/Inhibitor_I9"/>
</dbReference>
<evidence type="ECO:0000256" key="4">
    <source>
        <dbReference type="ARBA" id="ARBA00022670"/>
    </source>
</evidence>
<dbReference type="InterPro" id="IPR023828">
    <property type="entry name" value="Peptidase_S8_Ser-AS"/>
</dbReference>
<dbReference type="GO" id="GO:0009610">
    <property type="term" value="P:response to symbiotic fungus"/>
    <property type="evidence" value="ECO:0007669"/>
    <property type="project" value="UniProtKB-ARBA"/>
</dbReference>
<feature type="domain" description="Inhibitor I9" evidence="12">
    <location>
        <begin position="31"/>
        <end position="103"/>
    </location>
</feature>
<evidence type="ECO:0000256" key="5">
    <source>
        <dbReference type="ARBA" id="ARBA00022729"/>
    </source>
</evidence>
<feature type="active site" description="Charge relay system" evidence="8 9">
    <location>
        <position position="585"/>
    </location>
</feature>
<evidence type="ECO:0000256" key="9">
    <source>
        <dbReference type="PROSITE-ProRule" id="PRU01240"/>
    </source>
</evidence>
<dbReference type="Gene3D" id="3.30.70.80">
    <property type="entry name" value="Peptidase S8 propeptide/proteinase inhibitor I9"/>
    <property type="match status" value="2"/>
</dbReference>
<evidence type="ECO:0000256" key="2">
    <source>
        <dbReference type="ARBA" id="ARBA00011073"/>
    </source>
</evidence>
<organism evidence="14 15">
    <name type="scientific">Vigna unguiculata</name>
    <name type="common">Cowpea</name>
    <dbReference type="NCBI Taxonomy" id="3917"/>
    <lineage>
        <taxon>Eukaryota</taxon>
        <taxon>Viridiplantae</taxon>
        <taxon>Streptophyta</taxon>
        <taxon>Embryophyta</taxon>
        <taxon>Tracheophyta</taxon>
        <taxon>Spermatophyta</taxon>
        <taxon>Magnoliopsida</taxon>
        <taxon>eudicotyledons</taxon>
        <taxon>Gunneridae</taxon>
        <taxon>Pentapetalae</taxon>
        <taxon>rosids</taxon>
        <taxon>fabids</taxon>
        <taxon>Fabales</taxon>
        <taxon>Fabaceae</taxon>
        <taxon>Papilionoideae</taxon>
        <taxon>50 kb inversion clade</taxon>
        <taxon>NPAAA clade</taxon>
        <taxon>indigoferoid/millettioid clade</taxon>
        <taxon>Phaseoleae</taxon>
        <taxon>Vigna</taxon>
    </lineage>
</organism>
<feature type="domain" description="Inhibitor I9" evidence="12">
    <location>
        <begin position="445"/>
        <end position="495"/>
    </location>
</feature>
<keyword evidence="5 10" id="KW-0732">Signal</keyword>
<feature type="domain" description="Subtilisin-like protease fibronectin type-III" evidence="13">
    <location>
        <begin position="1019"/>
        <end position="1116"/>
    </location>
</feature>
<dbReference type="InterPro" id="IPR045051">
    <property type="entry name" value="SBT"/>
</dbReference>
<dbReference type="InterPro" id="IPR036852">
    <property type="entry name" value="Peptidase_S8/S53_dom_sf"/>
</dbReference>
<comment type="caution">
    <text evidence="9">Lacks conserved residue(s) required for the propagation of feature annotation.</text>
</comment>
<dbReference type="PROSITE" id="PS00137">
    <property type="entry name" value="SUBTILASE_HIS"/>
    <property type="match status" value="1"/>
</dbReference>
<keyword evidence="7 9" id="KW-0720">Serine protease</keyword>
<dbReference type="InterPro" id="IPR034197">
    <property type="entry name" value="Peptidases_S8_3"/>
</dbReference>
<evidence type="ECO:0000259" key="13">
    <source>
        <dbReference type="Pfam" id="PF17766"/>
    </source>
</evidence>
<keyword evidence="4 9" id="KW-0645">Protease</keyword>
<reference evidence="14 15" key="1">
    <citation type="submission" date="2019-04" db="EMBL/GenBank/DDBJ databases">
        <title>An improved genome assembly and genetic linkage map for asparagus bean, Vigna unguiculata ssp. sesquipedialis.</title>
        <authorList>
            <person name="Xia Q."/>
            <person name="Zhang R."/>
            <person name="Dong Y."/>
        </authorList>
    </citation>
    <scope>NUCLEOTIDE SEQUENCE [LARGE SCALE GENOMIC DNA]</scope>
    <source>
        <tissue evidence="14">Leaf</tissue>
    </source>
</reference>
<feature type="active site" description="Charge relay system" evidence="8 9">
    <location>
        <position position="527"/>
    </location>
</feature>
<dbReference type="Pfam" id="PF05922">
    <property type="entry name" value="Inhibitor_I9"/>
    <property type="match status" value="2"/>
</dbReference>
<dbReference type="AlphaFoldDB" id="A0A4D6MKI2"/>
<feature type="domain" description="Peptidase S8/S53" evidence="11">
    <location>
        <begin position="127"/>
        <end position="323"/>
    </location>
</feature>
<dbReference type="Proteomes" id="UP000501690">
    <property type="component" value="Linkage Group LG7"/>
</dbReference>
<feature type="chain" id="PRO_5020031648" evidence="10">
    <location>
        <begin position="25"/>
        <end position="1119"/>
    </location>
</feature>
<dbReference type="InterPro" id="IPR015500">
    <property type="entry name" value="Peptidase_S8_subtilisin-rel"/>
</dbReference>
<dbReference type="Gene3D" id="3.50.30.30">
    <property type="match status" value="1"/>
</dbReference>
<sequence length="1119" mass="119570">MKTLGLSHLLQILTCILLLTPSFSKDDRKIYIVYMGEYPKGMEFTESLHTNMVQSVISSTFAQDTLVHSYKSFNGFVARLSKEESERMKGMDGVVSVIPNRVHSTQTSRSWNYLGFPQNVQRSKEESNVIVGVIDAGIWPNSSSFTDEGFGPPPQKWKGTCYNITCNNKIIGAKYFRLSGVFADEDMVSPADTSGHGSHCASIAAGNHVSNANLFGLASGTARGGVPSARIAVYKVCWTTGCETVDILAGFDAAIIDGVDIISVSLGPKNFMRIEYFEDPTAIGAFHAMKKGILTSKSAGNSGPSHYTISNSAPWFISVAASTMDRKFFTNLQLGNGRIFQGISVNTFSPTKKSYPLIYGGDAPAAGFNSSLSRSCLDDSLNGALVRGKIVLCDYDDIYTYPAKVGFASGAAGLIFRTTSPLAVPDLYALPAIQISASDGNSVFSYLNSTRKLAPDTLVHSYKSFNGFVARLTKEESERMKGMDDVVSVIPNRVHSIQTSRSWNFIGFPENVQRSKVESNVIVGVLDTGIWPNSSSFTDGGFGPPPQKWKGTCQNITCNNKIIGAKYFGLGSEFGQDDTIDTIGHGSHTASTAAGNSVKNANMFGLGSGTARGGVPSARIAVYKVCWRSGCRGADILAGFDEAIMDGVDIISISLGPSVARFIDYFEDEFAIGAFHAMKRGILTSKAAGNGGPDRYTMTNPAPWIISVAATTIDRKFLTKLHLGNGRIFQGVSLNMFSPTQKSYPLIYAGDAAARRFGSSLSRFCFENTLDGALVKGKIVLCDGYTPPQYVGFASGAAGLIFTSTLTLVGLDVYTLPTIHINESDGNSVTSYLKSTSNPTATIFRSYEEKDSSAPYVAPFSSRGPNIVTPNILKPDIAAPGVDILAAWSPVSSISGVKGDKRASNFIIISGTSMACPHVTGAAAYVKSFHPNWSPAAIKSALMTTATPMNPARNPDAEFAYGAGQINPLKAANPGVVYDAGENDYIRFLCGQGYNSSSLQKVTGDNSTCTSANKGSVLDLNLPSFTLSTPRSSHNNVTFGRTVTNVGSATSTYKATISAHPSSLNVEVVPNVLTFSSLGQKLSFTLRIEGSINADFVSFSLIWDDGTFKARSPVVVYVP</sequence>
<evidence type="ECO:0000256" key="8">
    <source>
        <dbReference type="PIRSR" id="PIRSR615500-1"/>
    </source>
</evidence>
<dbReference type="PROSITE" id="PS00138">
    <property type="entry name" value="SUBTILASE_SER"/>
    <property type="match status" value="1"/>
</dbReference>
<dbReference type="EMBL" id="CP039351">
    <property type="protein sequence ID" value="QCE01274.1"/>
    <property type="molecule type" value="Genomic_DNA"/>
</dbReference>
<dbReference type="Pfam" id="PF00082">
    <property type="entry name" value="Peptidase_S8"/>
    <property type="match status" value="2"/>
</dbReference>
<comment type="subcellular location">
    <subcellularLocation>
        <location evidence="1">Secreted</location>
    </subcellularLocation>
</comment>
<dbReference type="GO" id="GO:0009609">
    <property type="term" value="P:response to symbiotic bacterium"/>
    <property type="evidence" value="ECO:0007669"/>
    <property type="project" value="UniProtKB-ARBA"/>
</dbReference>
<dbReference type="InterPro" id="IPR000209">
    <property type="entry name" value="Peptidase_S8/S53_dom"/>
</dbReference>
<dbReference type="CDD" id="cd02120">
    <property type="entry name" value="PA_subtilisin_like"/>
    <property type="match status" value="2"/>
</dbReference>
<keyword evidence="15" id="KW-1185">Reference proteome</keyword>
<dbReference type="CDD" id="cd04852">
    <property type="entry name" value="Peptidases_S8_3"/>
    <property type="match status" value="1"/>
</dbReference>
<proteinExistence type="inferred from homology"/>
<evidence type="ECO:0000256" key="10">
    <source>
        <dbReference type="SAM" id="SignalP"/>
    </source>
</evidence>
<evidence type="ECO:0000313" key="14">
    <source>
        <dbReference type="EMBL" id="QCE01274.1"/>
    </source>
</evidence>
<protein>
    <submittedName>
        <fullName evidence="14">Peptidase S8</fullName>
    </submittedName>
</protein>
<dbReference type="SUPFAM" id="SSF52743">
    <property type="entry name" value="Subtilisin-like"/>
    <property type="match status" value="2"/>
</dbReference>
<name>A0A4D6MKI2_VIGUN</name>
<dbReference type="Gene3D" id="3.40.50.200">
    <property type="entry name" value="Peptidase S8/S53 domain"/>
    <property type="match status" value="2"/>
</dbReference>
<feature type="active site" description="Charge relay system" evidence="8 9">
    <location>
        <position position="913"/>
    </location>
</feature>
<evidence type="ECO:0000313" key="15">
    <source>
        <dbReference type="Proteomes" id="UP000501690"/>
    </source>
</evidence>
<evidence type="ECO:0000256" key="6">
    <source>
        <dbReference type="ARBA" id="ARBA00022801"/>
    </source>
</evidence>
<keyword evidence="3" id="KW-0964">Secreted</keyword>
<accession>A0A4D6MKI2</accession>
<feature type="signal peptide" evidence="10">
    <location>
        <begin position="1"/>
        <end position="24"/>
    </location>
</feature>
<dbReference type="PROSITE" id="PS51892">
    <property type="entry name" value="SUBTILASE"/>
    <property type="match status" value="2"/>
</dbReference>
<dbReference type="GO" id="GO:0005576">
    <property type="term" value="C:extracellular region"/>
    <property type="evidence" value="ECO:0007669"/>
    <property type="project" value="UniProtKB-SubCell"/>
</dbReference>
<dbReference type="FunFam" id="3.40.50.200:FF:000006">
    <property type="entry name" value="Subtilisin-like protease SBT1.5"/>
    <property type="match status" value="2"/>
</dbReference>
<evidence type="ECO:0000256" key="1">
    <source>
        <dbReference type="ARBA" id="ARBA00004613"/>
    </source>
</evidence>
<dbReference type="GO" id="GO:0006508">
    <property type="term" value="P:proteolysis"/>
    <property type="evidence" value="ECO:0007669"/>
    <property type="project" value="UniProtKB-KW"/>
</dbReference>
<evidence type="ECO:0000256" key="3">
    <source>
        <dbReference type="ARBA" id="ARBA00022525"/>
    </source>
</evidence>
<gene>
    <name evidence="14" type="ORF">DEO72_LG7g2570</name>
</gene>
<dbReference type="Gene3D" id="2.60.40.2310">
    <property type="match status" value="1"/>
</dbReference>
<feature type="domain" description="Peptidase S8/S53" evidence="11">
    <location>
        <begin position="519"/>
        <end position="964"/>
    </location>
</feature>
<dbReference type="InterPro" id="IPR037045">
    <property type="entry name" value="S8pro/Inhibitor_I9_sf"/>
</dbReference>